<dbReference type="InterPro" id="IPR038765">
    <property type="entry name" value="Papain-like_cys_pep_sf"/>
</dbReference>
<proteinExistence type="predicted"/>
<name>A0A8S2HGY1_9BILA</name>
<dbReference type="SUPFAM" id="SSF48371">
    <property type="entry name" value="ARM repeat"/>
    <property type="match status" value="1"/>
</dbReference>
<dbReference type="EMBL" id="CAJNOK010002338">
    <property type="protein sequence ID" value="CAF0855566.1"/>
    <property type="molecule type" value="Genomic_DNA"/>
</dbReference>
<dbReference type="InterPro" id="IPR003323">
    <property type="entry name" value="OTU_dom"/>
</dbReference>
<dbReference type="SUPFAM" id="SSF54001">
    <property type="entry name" value="Cysteine proteinases"/>
    <property type="match status" value="1"/>
</dbReference>
<dbReference type="InterPro" id="IPR013713">
    <property type="entry name" value="XPO2_central"/>
</dbReference>
<dbReference type="CDD" id="cd00051">
    <property type="entry name" value="EFh"/>
    <property type="match status" value="2"/>
</dbReference>
<dbReference type="InterPro" id="IPR011992">
    <property type="entry name" value="EF-hand-dom_pair"/>
</dbReference>
<dbReference type="SMART" id="SM00054">
    <property type="entry name" value="EFh"/>
    <property type="match status" value="3"/>
</dbReference>
<dbReference type="InterPro" id="IPR002048">
    <property type="entry name" value="EF_hand_dom"/>
</dbReference>
<dbReference type="PRINTS" id="PR00450">
    <property type="entry name" value="RECOVERIN"/>
</dbReference>
<gene>
    <name evidence="4" type="ORF">OVA965_LOCUS7368</name>
    <name evidence="5" type="ORF">TMI583_LOCUS7363</name>
</gene>
<dbReference type="GO" id="GO:0006606">
    <property type="term" value="P:protein import into nucleus"/>
    <property type="evidence" value="ECO:0007669"/>
    <property type="project" value="TreeGrafter"/>
</dbReference>
<dbReference type="GO" id="GO:0031267">
    <property type="term" value="F:small GTPase binding"/>
    <property type="evidence" value="ECO:0007669"/>
    <property type="project" value="InterPro"/>
</dbReference>
<feature type="non-terminal residue" evidence="5">
    <location>
        <position position="1310"/>
    </location>
</feature>
<comment type="caution">
    <text evidence="5">The sequence shown here is derived from an EMBL/GenBank/DDBJ whole genome shotgun (WGS) entry which is preliminary data.</text>
</comment>
<dbReference type="Pfam" id="PF03378">
    <property type="entry name" value="CAS_CSE1"/>
    <property type="match status" value="1"/>
</dbReference>
<feature type="domain" description="EF-hand" evidence="2">
    <location>
        <begin position="1209"/>
        <end position="1244"/>
    </location>
</feature>
<dbReference type="InterPro" id="IPR016024">
    <property type="entry name" value="ARM-type_fold"/>
</dbReference>
<evidence type="ECO:0000313" key="6">
    <source>
        <dbReference type="Proteomes" id="UP000682733"/>
    </source>
</evidence>
<dbReference type="InterPro" id="IPR011989">
    <property type="entry name" value="ARM-like"/>
</dbReference>
<evidence type="ECO:0000259" key="3">
    <source>
        <dbReference type="PROSITE" id="PS50802"/>
    </source>
</evidence>
<dbReference type="Proteomes" id="UP000682733">
    <property type="component" value="Unassembled WGS sequence"/>
</dbReference>
<dbReference type="Pfam" id="PF08506">
    <property type="entry name" value="Cse1"/>
    <property type="match status" value="1"/>
</dbReference>
<evidence type="ECO:0000313" key="4">
    <source>
        <dbReference type="EMBL" id="CAF0855566.1"/>
    </source>
</evidence>
<reference evidence="5" key="1">
    <citation type="submission" date="2021-02" db="EMBL/GenBank/DDBJ databases">
        <authorList>
            <person name="Nowell W R."/>
        </authorList>
    </citation>
    <scope>NUCLEOTIDE SEQUENCE</scope>
</reference>
<dbReference type="SUPFAM" id="SSF47473">
    <property type="entry name" value="EF-hand"/>
    <property type="match status" value="1"/>
</dbReference>
<dbReference type="InterPro" id="IPR047273">
    <property type="entry name" value="VRTN_OTU_dom"/>
</dbReference>
<evidence type="ECO:0000313" key="5">
    <source>
        <dbReference type="EMBL" id="CAF3640618.1"/>
    </source>
</evidence>
<evidence type="ECO:0000259" key="2">
    <source>
        <dbReference type="PROSITE" id="PS50222"/>
    </source>
</evidence>
<dbReference type="Gene3D" id="3.90.70.80">
    <property type="match status" value="1"/>
</dbReference>
<dbReference type="InterPro" id="IPR018247">
    <property type="entry name" value="EF_Hand_1_Ca_BS"/>
</dbReference>
<dbReference type="InterPro" id="IPR005043">
    <property type="entry name" value="XPO2_C"/>
</dbReference>
<dbReference type="Pfam" id="PF13833">
    <property type="entry name" value="EF-hand_8"/>
    <property type="match status" value="1"/>
</dbReference>
<dbReference type="PROSITE" id="PS50222">
    <property type="entry name" value="EF_HAND_2"/>
    <property type="match status" value="2"/>
</dbReference>
<feature type="domain" description="EF-hand" evidence="2">
    <location>
        <begin position="1172"/>
        <end position="1207"/>
    </location>
</feature>
<dbReference type="GO" id="GO:0006611">
    <property type="term" value="P:protein export from nucleus"/>
    <property type="evidence" value="ECO:0007669"/>
    <property type="project" value="TreeGrafter"/>
</dbReference>
<dbReference type="Gene3D" id="1.10.238.10">
    <property type="entry name" value="EF-hand"/>
    <property type="match status" value="1"/>
</dbReference>
<feature type="domain" description="OTU" evidence="3">
    <location>
        <begin position="77"/>
        <end position="226"/>
    </location>
</feature>
<dbReference type="Gene3D" id="1.25.10.10">
    <property type="entry name" value="Leucine-rich Repeat Variant"/>
    <property type="match status" value="1"/>
</dbReference>
<evidence type="ECO:0000256" key="1">
    <source>
        <dbReference type="ARBA" id="ARBA00022837"/>
    </source>
</evidence>
<dbReference type="GO" id="GO:0005829">
    <property type="term" value="C:cytosol"/>
    <property type="evidence" value="ECO:0007669"/>
    <property type="project" value="TreeGrafter"/>
</dbReference>
<dbReference type="PANTHER" id="PTHR10997">
    <property type="entry name" value="IMPORTIN-7, 8, 11"/>
    <property type="match status" value="1"/>
</dbReference>
<dbReference type="GO" id="GO:0005635">
    <property type="term" value="C:nuclear envelope"/>
    <property type="evidence" value="ECO:0007669"/>
    <property type="project" value="TreeGrafter"/>
</dbReference>
<dbReference type="GO" id="GO:0005509">
    <property type="term" value="F:calcium ion binding"/>
    <property type="evidence" value="ECO:0007669"/>
    <property type="project" value="InterPro"/>
</dbReference>
<dbReference type="CDD" id="cd22791">
    <property type="entry name" value="OTU_VRTN"/>
    <property type="match status" value="1"/>
</dbReference>
<dbReference type="EMBL" id="CAJOBA010002338">
    <property type="protein sequence ID" value="CAF3640618.1"/>
    <property type="molecule type" value="Genomic_DNA"/>
</dbReference>
<dbReference type="GO" id="GO:0005049">
    <property type="term" value="F:nuclear export signal receptor activity"/>
    <property type="evidence" value="ECO:0007669"/>
    <property type="project" value="TreeGrafter"/>
</dbReference>
<accession>A0A8S2HGY1</accession>
<dbReference type="PROSITE" id="PS00018">
    <property type="entry name" value="EF_HAND_1"/>
    <property type="match status" value="1"/>
</dbReference>
<sequence>CQNEPREDFYLLSLAKLKDFGADYDAIKSKNLDISRIINTFTIAAEPVTEFNPIDHEIDELSRNLLLRHPNPAIRKLVPISVNGDGDCLFYTLQVFYPDMSIEELRLRSISELCSHENYHAAVVNGVLDLVDDENVDNHVKRILNNGQYGGVLTLSALSSVFEREIQSIYPDINENDEYFGLLNRSFYPRPYLKAVSSPLIIMWSGAEPQTGQIWRANHFVPLLSSTENQDHSTCATTHNNYPSSIKLHPLIGVECDLEEQHELSEENYSISNEKIDISRFVFHDASHVINQIINVENENIIDTVPQKVIHRSTQFIIKFTEANKQSVGKDSQGAWIQDRSVETLFVMDKSAGTHRVVRKNEHGQHYYNERKGRQYMPNILVGTAMRFLSTLAARSHHCAMFQGDETLKTVCEQVILPNLFLREADIEEFEDNPEEYIRKDIEKSDFATRRRAAGDFLQALCIFFEPQVVALYSQYIDSMLQDYIQNPTKNWTKKDISIFLVLALASKGETQKFGITRSSHLISIQAFFISAIYPELQDQDVNRLPLIKADCLKFFTIVRNQLDNELLLRTLPECGRYLLSTNIVTQTYAAHAIERVLLVKQTQNKQQLAITKTDLIPHAQMIFDHLFKILNSDKSYENEYVMRAVMRLSYSLQDGIMPYLNQLMEKLVIILKRTSKNPNKPNFNHYLFETISLLIRTSCTQNPQLVEQFEGILFPVFTPIFSEDVAEFVPYVLQIIGFLLESRTPSTQTNPTTIPDSYRVLFPLILTPSFWDRSGNIPALSRLLQAYIQKAGETIVVEKITTVLGVFQRLVDQSKLHDQEGFHILQSLIIHVPQSYLTNYFRDIFILIFTRLTRAKTQKLIKCIIVLFCYFIAKYGAQELITLIDSIQQNMFSMVCERLFIPHLDKVDREDKKICAIGMTRLLTEAQAITQGPYMNLWVSLLQSLIRLFEVKHEITQDNETEIADIMVALEDTPDYTPAFSRLAFAKKSNIDLFGSEIPDPRVYLAKCLSILTAANPTKFTTMMSNGLVASEQQSIQNHCLLANVQKLQMANSSNTLDIKEKSIHNSNLSLNSNHSRMNVNLQTPALSKLSSNKYNFFTRIGHYFRSLYKRFKSSHTQLTEIDIQILISLTPYTREQIQEWHKRFLCDCPNGFRSRKQFIQTYRQLFPKGDAERFTKHVYRACDLDKSGQVDFREFLIGLGMTSANATPKQKLEWTFKVFDIDGNGYLTRKECCEVIEAIVGLTSNDERVEELAKQRMMKTFDEIDEKNRGQLTMNQFIRGCEKDPLILNLLLPSETTMPSITNTSSIF</sequence>
<dbReference type="PANTHER" id="PTHR10997:SF8">
    <property type="entry name" value="EXPORTIN-2"/>
    <property type="match status" value="1"/>
</dbReference>
<keyword evidence="1" id="KW-0106">Calcium</keyword>
<protein>
    <submittedName>
        <fullName evidence="5">Uncharacterized protein</fullName>
    </submittedName>
</protein>
<dbReference type="Proteomes" id="UP000677228">
    <property type="component" value="Unassembled WGS sequence"/>
</dbReference>
<organism evidence="5 6">
    <name type="scientific">Didymodactylos carnosus</name>
    <dbReference type="NCBI Taxonomy" id="1234261"/>
    <lineage>
        <taxon>Eukaryota</taxon>
        <taxon>Metazoa</taxon>
        <taxon>Spiralia</taxon>
        <taxon>Gnathifera</taxon>
        <taxon>Rotifera</taxon>
        <taxon>Eurotatoria</taxon>
        <taxon>Bdelloidea</taxon>
        <taxon>Philodinida</taxon>
        <taxon>Philodinidae</taxon>
        <taxon>Didymodactylos</taxon>
    </lineage>
</organism>
<dbReference type="PROSITE" id="PS50802">
    <property type="entry name" value="OTU"/>
    <property type="match status" value="1"/>
</dbReference>